<evidence type="ECO:0000313" key="9">
    <source>
        <dbReference type="Proteomes" id="UP001596067"/>
    </source>
</evidence>
<reference evidence="9" key="1">
    <citation type="journal article" date="2019" name="Int. J. Syst. Evol. Microbiol.">
        <title>The Global Catalogue of Microorganisms (GCM) 10K type strain sequencing project: providing services to taxonomists for standard genome sequencing and annotation.</title>
        <authorList>
            <consortium name="The Broad Institute Genomics Platform"/>
            <consortium name="The Broad Institute Genome Sequencing Center for Infectious Disease"/>
            <person name="Wu L."/>
            <person name="Ma J."/>
        </authorList>
    </citation>
    <scope>NUCLEOTIDE SEQUENCE [LARGE SCALE GENOMIC DNA]</scope>
    <source>
        <strain evidence="9">CGMCC 4.1469</strain>
    </source>
</reference>
<feature type="domain" description="RDD" evidence="7">
    <location>
        <begin position="17"/>
        <end position="144"/>
    </location>
</feature>
<keyword evidence="2 6" id="KW-0812">Transmembrane</keyword>
<dbReference type="EMBL" id="JBHSOD010000067">
    <property type="protein sequence ID" value="MFC5889900.1"/>
    <property type="molecule type" value="Genomic_DNA"/>
</dbReference>
<comment type="caution">
    <text evidence="8">The sequence shown here is derived from an EMBL/GenBank/DDBJ whole genome shotgun (WGS) entry which is preliminary data.</text>
</comment>
<gene>
    <name evidence="8" type="ORF">ACFP0N_33545</name>
</gene>
<evidence type="ECO:0000256" key="2">
    <source>
        <dbReference type="ARBA" id="ARBA00022692"/>
    </source>
</evidence>
<evidence type="ECO:0000256" key="4">
    <source>
        <dbReference type="ARBA" id="ARBA00023136"/>
    </source>
</evidence>
<keyword evidence="9" id="KW-1185">Reference proteome</keyword>
<evidence type="ECO:0000256" key="1">
    <source>
        <dbReference type="ARBA" id="ARBA00004141"/>
    </source>
</evidence>
<dbReference type="RefSeq" id="WP_313764018.1">
    <property type="nucleotide sequence ID" value="NZ_BAAAVH010000095.1"/>
</dbReference>
<feature type="compositionally biased region" description="Low complexity" evidence="5">
    <location>
        <begin position="292"/>
        <end position="311"/>
    </location>
</feature>
<dbReference type="PANTHER" id="PTHR38480">
    <property type="entry name" value="SLR0254 PROTEIN"/>
    <property type="match status" value="1"/>
</dbReference>
<feature type="transmembrane region" description="Helical" evidence="6">
    <location>
        <begin position="106"/>
        <end position="127"/>
    </location>
</feature>
<feature type="region of interest" description="Disordered" evidence="5">
    <location>
        <begin position="276"/>
        <end position="343"/>
    </location>
</feature>
<evidence type="ECO:0000256" key="3">
    <source>
        <dbReference type="ARBA" id="ARBA00022989"/>
    </source>
</evidence>
<sequence>MSDLVTGEAVVLGLRTAKLPSRALAIGLDLTVELAALLVCTLTLSVALVDLDPAALAALMIGLTVFFMVAVPIMVETFTRGRSLGKAALGLRVVRTDGGPVRFRHALVRALVGFFEIIVLSGVPAAICSAVSADGRRLGDVFAGTLVVRERVPGGSGAAAALPPVHPQLLQAIGGELVALDLSAVPEPLWLAIRQLLGRVGQLDPAVAHQMSARLADDLAARTGHPVPYGLHPAAYLGAVLTERQRREWTRAQSQAFQQAQAHPQAHPLVQPVLQAPVAPGSQPGPTPAIPQIPQIPQAPAQTPPTAAQAPAAPPAPTPQPGAGRTTGPAAAPTSSTGFVPPA</sequence>
<accession>A0ABW1F7T4</accession>
<dbReference type="Pfam" id="PF06271">
    <property type="entry name" value="RDD"/>
    <property type="match status" value="1"/>
</dbReference>
<feature type="transmembrane region" description="Helical" evidence="6">
    <location>
        <begin position="23"/>
        <end position="48"/>
    </location>
</feature>
<evidence type="ECO:0000313" key="8">
    <source>
        <dbReference type="EMBL" id="MFC5889900.1"/>
    </source>
</evidence>
<organism evidence="8 9">
    <name type="scientific">Kitasatospora aburaviensis</name>
    <dbReference type="NCBI Taxonomy" id="67265"/>
    <lineage>
        <taxon>Bacteria</taxon>
        <taxon>Bacillati</taxon>
        <taxon>Actinomycetota</taxon>
        <taxon>Actinomycetes</taxon>
        <taxon>Kitasatosporales</taxon>
        <taxon>Streptomycetaceae</taxon>
        <taxon>Kitasatospora</taxon>
    </lineage>
</organism>
<evidence type="ECO:0000256" key="6">
    <source>
        <dbReference type="SAM" id="Phobius"/>
    </source>
</evidence>
<keyword evidence="3 6" id="KW-1133">Transmembrane helix</keyword>
<evidence type="ECO:0000256" key="5">
    <source>
        <dbReference type="SAM" id="MobiDB-lite"/>
    </source>
</evidence>
<proteinExistence type="predicted"/>
<dbReference type="Proteomes" id="UP001596067">
    <property type="component" value="Unassembled WGS sequence"/>
</dbReference>
<feature type="compositionally biased region" description="Low complexity" evidence="5">
    <location>
        <begin position="321"/>
        <end position="334"/>
    </location>
</feature>
<evidence type="ECO:0000259" key="7">
    <source>
        <dbReference type="Pfam" id="PF06271"/>
    </source>
</evidence>
<dbReference type="InterPro" id="IPR010432">
    <property type="entry name" value="RDD"/>
</dbReference>
<comment type="subcellular location">
    <subcellularLocation>
        <location evidence="1">Membrane</location>
        <topology evidence="1">Multi-pass membrane protein</topology>
    </subcellularLocation>
</comment>
<keyword evidence="4 6" id="KW-0472">Membrane</keyword>
<protein>
    <submittedName>
        <fullName evidence="8">RDD family protein</fullName>
    </submittedName>
</protein>
<dbReference type="PANTHER" id="PTHR38480:SF1">
    <property type="entry name" value="SLR0254 PROTEIN"/>
    <property type="match status" value="1"/>
</dbReference>
<name>A0ABW1F7T4_9ACTN</name>
<feature type="transmembrane region" description="Helical" evidence="6">
    <location>
        <begin position="54"/>
        <end position="75"/>
    </location>
</feature>